<feature type="binding site" evidence="10">
    <location>
        <begin position="337"/>
        <end position="346"/>
    </location>
    <ligand>
        <name>ATP</name>
        <dbReference type="ChEBI" id="CHEBI:30616"/>
    </ligand>
</feature>
<feature type="domain" description="Glutathione synthase substrate-binding" evidence="13">
    <location>
        <begin position="175"/>
        <end position="274"/>
    </location>
</feature>
<dbReference type="PANTHER" id="PTHR11130">
    <property type="entry name" value="GLUTATHIONE SYNTHETASE"/>
    <property type="match status" value="1"/>
</dbReference>
<dbReference type="SUPFAM" id="SSF56059">
    <property type="entry name" value="Glutathione synthetase ATP-binding domain-like"/>
    <property type="match status" value="1"/>
</dbReference>
<dbReference type="GO" id="GO:0000287">
    <property type="term" value="F:magnesium ion binding"/>
    <property type="evidence" value="ECO:0007669"/>
    <property type="project" value="UniProtKB-UniRule"/>
</dbReference>
<dbReference type="Gene3D" id="3.30.1490.50">
    <property type="match status" value="1"/>
</dbReference>
<dbReference type="InterPro" id="IPR004887">
    <property type="entry name" value="GSH_synth_subst-bd"/>
</dbReference>
<dbReference type="InterPro" id="IPR014709">
    <property type="entry name" value="Glutathione_synthase_C_euk"/>
</dbReference>
<dbReference type="InterPro" id="IPR037013">
    <property type="entry name" value="GSH-S_sub-bd_sf"/>
</dbReference>
<comment type="catalytic activity">
    <reaction evidence="9">
        <text>gamma-L-glutamyl-L-cysteine + glycine + ATP = glutathione + ADP + phosphate + H(+)</text>
        <dbReference type="Rhea" id="RHEA:13557"/>
        <dbReference type="ChEBI" id="CHEBI:15378"/>
        <dbReference type="ChEBI" id="CHEBI:30616"/>
        <dbReference type="ChEBI" id="CHEBI:43474"/>
        <dbReference type="ChEBI" id="CHEBI:57305"/>
        <dbReference type="ChEBI" id="CHEBI:57925"/>
        <dbReference type="ChEBI" id="CHEBI:58173"/>
        <dbReference type="ChEBI" id="CHEBI:456216"/>
        <dbReference type="EC" id="6.3.2.3"/>
    </reaction>
</comment>
<keyword evidence="8 9" id="KW-0460">Magnesium</keyword>
<evidence type="ECO:0000313" key="15">
    <source>
        <dbReference type="Proteomes" id="UP001445335"/>
    </source>
</evidence>
<dbReference type="AlphaFoldDB" id="A0AAW1S0B2"/>
<evidence type="ECO:0000256" key="5">
    <source>
        <dbReference type="ARBA" id="ARBA00022723"/>
    </source>
</evidence>
<gene>
    <name evidence="14" type="ORF">WJX81_003695</name>
</gene>
<dbReference type="EMBL" id="JALJOU010000016">
    <property type="protein sequence ID" value="KAK9839464.1"/>
    <property type="molecule type" value="Genomic_DNA"/>
</dbReference>
<keyword evidence="5 9" id="KW-0479">Metal-binding</keyword>
<dbReference type="Proteomes" id="UP001445335">
    <property type="component" value="Unassembled WGS sequence"/>
</dbReference>
<keyword evidence="3 9" id="KW-0436">Ligase</keyword>
<proteinExistence type="inferred from homology"/>
<feature type="binding site" evidence="10">
    <location>
        <begin position="368"/>
        <end position="371"/>
    </location>
    <ligand>
        <name>ATP</name>
        <dbReference type="ChEBI" id="CHEBI:30616"/>
    </ligand>
</feature>
<evidence type="ECO:0000256" key="1">
    <source>
        <dbReference type="ARBA" id="ARBA00004965"/>
    </source>
</evidence>
<dbReference type="InterPro" id="IPR016185">
    <property type="entry name" value="PreATP-grasp_dom_sf"/>
</dbReference>
<dbReference type="InterPro" id="IPR005615">
    <property type="entry name" value="Glutathione_synthase"/>
</dbReference>
<feature type="binding site" evidence="10">
    <location>
        <position position="394"/>
    </location>
    <ligand>
        <name>ATP</name>
        <dbReference type="ChEBI" id="CHEBI:30616"/>
    </ligand>
</feature>
<feature type="binding site" evidence="11">
    <location>
        <position position="115"/>
    </location>
    <ligand>
        <name>Mg(2+)</name>
        <dbReference type="ChEBI" id="CHEBI:18420"/>
    </ligand>
</feature>
<evidence type="ECO:0000256" key="7">
    <source>
        <dbReference type="ARBA" id="ARBA00022840"/>
    </source>
</evidence>
<evidence type="ECO:0000256" key="10">
    <source>
        <dbReference type="PIRSR" id="PIRSR001558-1"/>
    </source>
</evidence>
<feature type="binding site" evidence="10">
    <location>
        <position position="113"/>
    </location>
    <ligand>
        <name>ATP</name>
        <dbReference type="ChEBI" id="CHEBI:30616"/>
    </ligand>
</feature>
<organism evidence="14 15">
    <name type="scientific">Elliptochloris bilobata</name>
    <dbReference type="NCBI Taxonomy" id="381761"/>
    <lineage>
        <taxon>Eukaryota</taxon>
        <taxon>Viridiplantae</taxon>
        <taxon>Chlorophyta</taxon>
        <taxon>core chlorophytes</taxon>
        <taxon>Trebouxiophyceae</taxon>
        <taxon>Trebouxiophyceae incertae sedis</taxon>
        <taxon>Elliptochloris clade</taxon>
        <taxon>Elliptochloris</taxon>
    </lineage>
</organism>
<evidence type="ECO:0000313" key="14">
    <source>
        <dbReference type="EMBL" id="KAK9839464.1"/>
    </source>
</evidence>
<evidence type="ECO:0000256" key="4">
    <source>
        <dbReference type="ARBA" id="ARBA00022684"/>
    </source>
</evidence>
<feature type="binding site" evidence="10">
    <location>
        <position position="277"/>
    </location>
    <ligand>
        <name>ATP</name>
        <dbReference type="ChEBI" id="CHEBI:30616"/>
    </ligand>
</feature>
<dbReference type="Gene3D" id="1.10.1080.10">
    <property type="entry name" value="Glutathione Synthetase, Chain A, domain 3"/>
    <property type="match status" value="1"/>
</dbReference>
<feature type="binding site" evidence="10">
    <location>
        <position position="427"/>
    </location>
    <ligand>
        <name>ATP</name>
        <dbReference type="ChEBI" id="CHEBI:30616"/>
    </ligand>
</feature>
<sequence length="444" mass="48178">MVVGLGDPEVPVALVHAPLTIAPVPFPREAFQRAKDAATVFNTLIDCVAADDEYLRRTLALAARYDDFTARLLGVFAATQEVREARRAQELVLAINRSDYMLDEPSGRLLQVEVNTIASSFGCLSTLVSQLHAYLMERAGRPAAELARLPPHDARTEIADAIAAAAKEHGTDSDAVLMVVQPGERNAYDQYWVATVLWERHRVRTLRRTLAEVAEGARLGDGGALAVGGARIAVVYFRAGYSPNDYPTEAEWRARELLERSDAALCPSIAYQLAGAKKVQQDLAVPGVVERFLPSAAEADAVRACFAGLWGLDDSEAPEVREVLARAEASPDDFVLKPQREGGGNNLYGEELAAQLRKREGLAAYILMQRIRPPANTAAMLRKGQLEQVETVSEVGVFGTLVRRGERVLLNREAGHLVRTKAITSNEGGVAAGFAVLDSPFLVD</sequence>
<feature type="binding site" evidence="11">
    <location>
        <position position="341"/>
    </location>
    <ligand>
        <name>Mg(2+)</name>
        <dbReference type="ChEBI" id="CHEBI:18420"/>
    </ligand>
</feature>
<dbReference type="PIRSF" id="PIRSF001558">
    <property type="entry name" value="GSHase"/>
    <property type="match status" value="1"/>
</dbReference>
<feature type="binding site" evidence="10">
    <location>
        <position position="97"/>
    </location>
    <ligand>
        <name>substrate</name>
    </ligand>
</feature>
<feature type="binding site" evidence="12">
    <location>
        <begin position="430"/>
        <end position="431"/>
    </location>
    <ligand>
        <name>substrate</name>
    </ligand>
</feature>
<protein>
    <recommendedName>
        <fullName evidence="9">Glutathione synthetase</fullName>
        <shortName evidence="9">GSH-S</shortName>
        <ecNumber evidence="9">6.3.2.3</ecNumber>
    </recommendedName>
</protein>
<evidence type="ECO:0000256" key="12">
    <source>
        <dbReference type="PIRSR" id="PIRSR001558-3"/>
    </source>
</evidence>
<reference evidence="14 15" key="1">
    <citation type="journal article" date="2024" name="Nat. Commun.">
        <title>Phylogenomics reveals the evolutionary origins of lichenization in chlorophyte algae.</title>
        <authorList>
            <person name="Puginier C."/>
            <person name="Libourel C."/>
            <person name="Otte J."/>
            <person name="Skaloud P."/>
            <person name="Haon M."/>
            <person name="Grisel S."/>
            <person name="Petersen M."/>
            <person name="Berrin J.G."/>
            <person name="Delaux P.M."/>
            <person name="Dal Grande F."/>
            <person name="Keller J."/>
        </authorList>
    </citation>
    <scope>NUCLEOTIDE SEQUENCE [LARGE SCALE GENOMIC DNA]</scope>
    <source>
        <strain evidence="14 15">SAG 245.80</strain>
    </source>
</reference>
<evidence type="ECO:0000256" key="2">
    <source>
        <dbReference type="ARBA" id="ARBA00010385"/>
    </source>
</evidence>
<comment type="similarity">
    <text evidence="2 9">Belongs to the eukaryotic GSH synthase family.</text>
</comment>
<evidence type="ECO:0000256" key="11">
    <source>
        <dbReference type="PIRSR" id="PIRSR001558-2"/>
    </source>
</evidence>
<feature type="binding site" evidence="10">
    <location>
        <position position="421"/>
    </location>
    <ligand>
        <name>ATP</name>
        <dbReference type="ChEBI" id="CHEBI:30616"/>
    </ligand>
</feature>
<comment type="cofactor">
    <cofactor evidence="9 11">
        <name>Mg(2+)</name>
        <dbReference type="ChEBI" id="CHEBI:18420"/>
    </cofactor>
    <text evidence="9 11">Binds 1 Mg(2+) ion per subunit.</text>
</comment>
<keyword evidence="6 9" id="KW-0547">Nucleotide-binding</keyword>
<feature type="binding site" evidence="12">
    <location>
        <begin position="184"/>
        <end position="186"/>
    </location>
    <ligand>
        <name>substrate</name>
    </ligand>
</feature>
<dbReference type="InterPro" id="IPR014042">
    <property type="entry name" value="Glutathione_synthase_a-hlx"/>
</dbReference>
<dbReference type="GO" id="GO:0005524">
    <property type="term" value="F:ATP binding"/>
    <property type="evidence" value="ECO:0007669"/>
    <property type="project" value="UniProtKB-UniRule"/>
</dbReference>
<evidence type="ECO:0000256" key="8">
    <source>
        <dbReference type="ARBA" id="ARBA00022842"/>
    </source>
</evidence>
<dbReference type="GO" id="GO:0043295">
    <property type="term" value="F:glutathione binding"/>
    <property type="evidence" value="ECO:0007669"/>
    <property type="project" value="UniProtKB-UniRule"/>
</dbReference>
<keyword evidence="7 9" id="KW-0067">ATP-binding</keyword>
<dbReference type="GO" id="GO:0005829">
    <property type="term" value="C:cytosol"/>
    <property type="evidence" value="ECO:0007669"/>
    <property type="project" value="TreeGrafter"/>
</dbReference>
<dbReference type="Pfam" id="PF03917">
    <property type="entry name" value="GSH_synth_ATP"/>
    <property type="match status" value="1"/>
</dbReference>
<dbReference type="Gene3D" id="3.30.1490.80">
    <property type="match status" value="1"/>
</dbReference>
<accession>A0AAW1S0B2</accession>
<feature type="binding site" evidence="10">
    <location>
        <position position="419"/>
    </location>
    <ligand>
        <name>substrate</name>
    </ligand>
</feature>
<dbReference type="SUPFAM" id="SSF52440">
    <property type="entry name" value="PreATP-grasp domain"/>
    <property type="match status" value="1"/>
</dbReference>
<feature type="binding site" evidence="12">
    <location>
        <begin position="238"/>
        <end position="241"/>
    </location>
    <ligand>
        <name>substrate</name>
    </ligand>
</feature>
<keyword evidence="4 9" id="KW-0317">Glutathione biosynthesis</keyword>
<dbReference type="Pfam" id="PF03199">
    <property type="entry name" value="GSH_synthase"/>
    <property type="match status" value="1"/>
</dbReference>
<dbReference type="PANTHER" id="PTHR11130:SF0">
    <property type="entry name" value="GLUTATHIONE SYNTHETASE"/>
    <property type="match status" value="1"/>
</dbReference>
<comment type="caution">
    <text evidence="14">The sequence shown here is derived from an EMBL/GenBank/DDBJ whole genome shotgun (WGS) entry which is preliminary data.</text>
</comment>
<dbReference type="EC" id="6.3.2.3" evidence="9"/>
<comment type="pathway">
    <text evidence="1 9">Sulfur metabolism; glutathione biosynthesis; glutathione from L-cysteine and L-glutamate: step 2/2.</text>
</comment>
<dbReference type="GO" id="GO:0004363">
    <property type="term" value="F:glutathione synthase activity"/>
    <property type="evidence" value="ECO:0007669"/>
    <property type="project" value="UniProtKB-UniRule"/>
</dbReference>
<keyword evidence="15" id="KW-1185">Reference proteome</keyword>
<feature type="binding site" evidence="10">
    <location>
        <position position="190"/>
    </location>
    <ligand>
        <name>substrate</name>
    </ligand>
</feature>
<dbReference type="InterPro" id="IPR014049">
    <property type="entry name" value="Glutathione_synthase_N_euk"/>
</dbReference>
<evidence type="ECO:0000256" key="6">
    <source>
        <dbReference type="ARBA" id="ARBA00022741"/>
    </source>
</evidence>
<evidence type="ECO:0000256" key="3">
    <source>
        <dbReference type="ARBA" id="ARBA00022598"/>
    </source>
</evidence>
<name>A0AAW1S0B2_9CHLO</name>
<evidence type="ECO:0000259" key="13">
    <source>
        <dbReference type="Pfam" id="PF03199"/>
    </source>
</evidence>
<dbReference type="NCBIfam" id="TIGR01986">
    <property type="entry name" value="glut_syn_euk"/>
    <property type="match status" value="1"/>
</dbReference>
<feature type="binding site" evidence="12">
    <location>
        <begin position="117"/>
        <end position="120"/>
    </location>
    <ligand>
        <name>substrate</name>
    </ligand>
</feature>
<evidence type="ECO:0000256" key="9">
    <source>
        <dbReference type="PIRNR" id="PIRNR001558"/>
    </source>
</evidence>
<feature type="binding site" evidence="10">
    <location>
        <position position="348"/>
    </location>
    <ligand>
        <name>ATP</name>
        <dbReference type="ChEBI" id="CHEBI:30616"/>
    </ligand>
</feature>
<feature type="binding site" evidence="11">
    <location>
        <position position="113"/>
    </location>
    <ligand>
        <name>Mg(2+)</name>
        <dbReference type="ChEBI" id="CHEBI:18420"/>
    </ligand>
</feature>
<dbReference type="Gene3D" id="3.40.50.1760">
    <property type="entry name" value="Glutathione synthase, substrate-binding domain superfamily, eukaryotic"/>
    <property type="match status" value="1"/>
</dbReference>
<dbReference type="Gene3D" id="3.30.470.20">
    <property type="entry name" value="ATP-grasp fold, B domain"/>
    <property type="match status" value="1"/>
</dbReference>